<dbReference type="GO" id="GO:0005634">
    <property type="term" value="C:nucleus"/>
    <property type="evidence" value="ECO:0007669"/>
    <property type="project" value="UniProtKB-SubCell"/>
</dbReference>
<feature type="region of interest" description="Disordered" evidence="6">
    <location>
        <begin position="649"/>
        <end position="698"/>
    </location>
</feature>
<dbReference type="PANTHER" id="PTHR32467">
    <property type="entry name" value="AP2-LIKE ETHYLENE-RESPONSIVE TRANSCRIPTION FACTOR"/>
    <property type="match status" value="1"/>
</dbReference>
<feature type="compositionally biased region" description="Low complexity" evidence="6">
    <location>
        <begin position="300"/>
        <end position="315"/>
    </location>
</feature>
<gene>
    <name evidence="8" type="ORF">HYH03_015646</name>
</gene>
<keyword evidence="5" id="KW-0539">Nucleus</keyword>
<feature type="region of interest" description="Disordered" evidence="6">
    <location>
        <begin position="799"/>
        <end position="821"/>
    </location>
</feature>
<reference evidence="8" key="1">
    <citation type="journal article" date="2020" name="bioRxiv">
        <title>Comparative genomics of Chlamydomonas.</title>
        <authorList>
            <person name="Craig R.J."/>
            <person name="Hasan A.R."/>
            <person name="Ness R.W."/>
            <person name="Keightley P.D."/>
        </authorList>
    </citation>
    <scope>NUCLEOTIDE SEQUENCE</scope>
    <source>
        <strain evidence="8">CCAP 11/70</strain>
    </source>
</reference>
<evidence type="ECO:0000313" key="9">
    <source>
        <dbReference type="Proteomes" id="UP000612055"/>
    </source>
</evidence>
<feature type="compositionally biased region" description="Low complexity" evidence="6">
    <location>
        <begin position="203"/>
        <end position="219"/>
    </location>
</feature>
<evidence type="ECO:0000256" key="5">
    <source>
        <dbReference type="ARBA" id="ARBA00023242"/>
    </source>
</evidence>
<organism evidence="8 9">
    <name type="scientific">Edaphochlamys debaryana</name>
    <dbReference type="NCBI Taxonomy" id="47281"/>
    <lineage>
        <taxon>Eukaryota</taxon>
        <taxon>Viridiplantae</taxon>
        <taxon>Chlorophyta</taxon>
        <taxon>core chlorophytes</taxon>
        <taxon>Chlorophyceae</taxon>
        <taxon>CS clade</taxon>
        <taxon>Chlamydomonadales</taxon>
        <taxon>Chlamydomonadales incertae sedis</taxon>
        <taxon>Edaphochlamys</taxon>
    </lineage>
</organism>
<comment type="subcellular location">
    <subcellularLocation>
        <location evidence="1">Nucleus</location>
    </subcellularLocation>
</comment>
<name>A0A835XTH4_9CHLO</name>
<dbReference type="AlphaFoldDB" id="A0A835XTH4"/>
<proteinExistence type="predicted"/>
<comment type="caution">
    <text evidence="8">The sequence shown here is derived from an EMBL/GenBank/DDBJ whole genome shotgun (WGS) entry which is preliminary data.</text>
</comment>
<dbReference type="PANTHER" id="PTHR32467:SF90">
    <property type="entry name" value="AP2-LIKE ETHYLENE-RESPONSIVE TRANSCRIPTION FACTOR AIL1"/>
    <property type="match status" value="1"/>
</dbReference>
<dbReference type="InterPro" id="IPR016177">
    <property type="entry name" value="DNA-bd_dom_sf"/>
</dbReference>
<feature type="region of interest" description="Disordered" evidence="6">
    <location>
        <begin position="599"/>
        <end position="633"/>
    </location>
</feature>
<dbReference type="Proteomes" id="UP000612055">
    <property type="component" value="Unassembled WGS sequence"/>
</dbReference>
<keyword evidence="4" id="KW-0804">Transcription</keyword>
<evidence type="ECO:0000259" key="7">
    <source>
        <dbReference type="PROSITE" id="PS51032"/>
    </source>
</evidence>
<keyword evidence="9" id="KW-1185">Reference proteome</keyword>
<feature type="domain" description="AP2/ERF" evidence="7">
    <location>
        <begin position="100"/>
        <end position="156"/>
    </location>
</feature>
<feature type="compositionally biased region" description="Low complexity" evidence="6">
    <location>
        <begin position="358"/>
        <end position="368"/>
    </location>
</feature>
<dbReference type="Gene3D" id="3.30.730.10">
    <property type="entry name" value="AP2/ERF domain"/>
    <property type="match status" value="2"/>
</dbReference>
<dbReference type="SMART" id="SM00380">
    <property type="entry name" value="AP2"/>
    <property type="match status" value="1"/>
</dbReference>
<feature type="compositionally biased region" description="Low complexity" evidence="6">
    <location>
        <begin position="613"/>
        <end position="624"/>
    </location>
</feature>
<keyword evidence="3" id="KW-0238">DNA-binding</keyword>
<keyword evidence="2" id="KW-0805">Transcription regulation</keyword>
<evidence type="ECO:0000256" key="3">
    <source>
        <dbReference type="ARBA" id="ARBA00023125"/>
    </source>
</evidence>
<evidence type="ECO:0000256" key="2">
    <source>
        <dbReference type="ARBA" id="ARBA00023015"/>
    </source>
</evidence>
<feature type="compositionally biased region" description="Low complexity" evidence="6">
    <location>
        <begin position="165"/>
        <end position="190"/>
    </location>
</feature>
<feature type="compositionally biased region" description="Basic and acidic residues" evidence="6">
    <location>
        <begin position="600"/>
        <end position="612"/>
    </location>
</feature>
<feature type="compositionally biased region" description="Low complexity" evidence="6">
    <location>
        <begin position="963"/>
        <end position="975"/>
    </location>
</feature>
<feature type="compositionally biased region" description="Polar residues" evidence="6">
    <location>
        <begin position="410"/>
        <end position="422"/>
    </location>
</feature>
<evidence type="ECO:0000256" key="4">
    <source>
        <dbReference type="ARBA" id="ARBA00023163"/>
    </source>
</evidence>
<dbReference type="InterPro" id="IPR001471">
    <property type="entry name" value="AP2/ERF_dom"/>
</dbReference>
<dbReference type="SUPFAM" id="SSF54171">
    <property type="entry name" value="DNA-binding domain"/>
    <property type="match status" value="2"/>
</dbReference>
<dbReference type="InterPro" id="IPR036955">
    <property type="entry name" value="AP2/ERF_dom_sf"/>
</dbReference>
<protein>
    <recommendedName>
        <fullName evidence="7">AP2/ERF domain-containing protein</fullName>
    </recommendedName>
</protein>
<accession>A0A835XTH4</accession>
<dbReference type="EMBL" id="JAEHOE010000125">
    <property type="protein sequence ID" value="KAG2485674.1"/>
    <property type="molecule type" value="Genomic_DNA"/>
</dbReference>
<dbReference type="PROSITE" id="PS51032">
    <property type="entry name" value="AP2_ERF"/>
    <property type="match status" value="1"/>
</dbReference>
<evidence type="ECO:0000256" key="1">
    <source>
        <dbReference type="ARBA" id="ARBA00004123"/>
    </source>
</evidence>
<dbReference type="GO" id="GO:0003700">
    <property type="term" value="F:DNA-binding transcription factor activity"/>
    <property type="evidence" value="ECO:0007669"/>
    <property type="project" value="InterPro"/>
</dbReference>
<sequence length="1189" mass="117244">MADDGPRKSRFAGVCWTKNTQKWRAHVSVAGKRYDGNLHESEEDAARQADLLIYKVKGPAARLNFGLSEEQRSQLDALSLEQLLASFREAGEKFSSGSSSFRGVGWHKGRGKWTVRIRADGKHLNMGSFADQREAARAYDAAALKYHGAKARLNFPDEAPPPLLPATAADPAANPAAAASEPAAPSASEAASDRQAGKGSASRRAPAPKGKGAAKRGPGPAAPSPPAEADLAGAGAGDPRQAPGHGGGGRAPEAPHGEVPSGPAAAVLADPLGGSSAAEAVLPPLPSHQGADSGDPGSKSEAGALGEGNALEGSGAPSGGATGIPAAAPPEVEDALAEALAGGGGSDVEGNDEGDGGSSVLSSGSAYGDEAWSEPGLLSGSSYGTDEDEDMVGLPYDLPYLAGDPDPANGEQNSNQEQSPASQGYAGDLLTLMDCGEHGGAAGGGIGSGGGRGGSRALAAPLAAAPGAGLVADYLAVAGDAEDLRLLDCDLPRAATHAAAAAALAAAAAAAAGGGRGGGPARGGGPKGRSIRVLEGNWNEWWSPSHGPAQLAGPWYDLPPTDEELWAGSCTERMGEEYASTLDRMRRLLGGRGLAPQELQEVRRARQEREAVRAAAEADSEGASSPPPGAAKRRRRYFGTAHWPIMFGGSGGGVSGGGSGDDGSGSTAGGSDDGSGGGGGMAGARAGGGAGGGGSGGGAVRPSVWAAPSAEFLHFVASGDMSAAGQVMPHAAALLEAAGVAPALAAAAAAGRTAELPPLPAAPSAEGRSGGGAGAAEPFGYPITKYDANAVLHRAALETARLEGRPPPPSPTKYTYKDNASGPRVGPGLAALGLGLPPPWLYDHVERQKIHRYAAEEAAADVARLLRASTDTAGLELPECLQREALMACGYLGPGDLPPPDSDPDPDSDTEMDPDSVGSGPDRSGPGPMEWRADGGPGHVASHRHVRPLPEEPPPAPPKLSWAQAVAQAAQGLGRPAPPHALPLPALLFPGSTAPGCGGAAALQAVAAAAAELSTAAATAAAQAVGKAAVAADPAAATAGGAGPDGATSSAAATPTDAAAGAAAAAAAEAVAAAAREIASAALDASGAGAAASGAADAVAAPAHDEELPLSLTAAAAAMEAALTRTAAAAIAAGAEPAPRYSVEEVEWEAEWQRGDVPRLRRVGASELDLAVEAFRAMRRSAPGAVLAL</sequence>
<dbReference type="GO" id="GO:0003677">
    <property type="term" value="F:DNA binding"/>
    <property type="evidence" value="ECO:0007669"/>
    <property type="project" value="UniProtKB-KW"/>
</dbReference>
<evidence type="ECO:0000256" key="6">
    <source>
        <dbReference type="SAM" id="MobiDB-lite"/>
    </source>
</evidence>
<dbReference type="OrthoDB" id="552949at2759"/>
<feature type="region of interest" description="Disordered" evidence="6">
    <location>
        <begin position="891"/>
        <end position="977"/>
    </location>
</feature>
<feature type="compositionally biased region" description="Acidic residues" evidence="6">
    <location>
        <begin position="902"/>
        <end position="914"/>
    </location>
</feature>
<feature type="region of interest" description="Disordered" evidence="6">
    <location>
        <begin position="157"/>
        <end position="423"/>
    </location>
</feature>
<evidence type="ECO:0000313" key="8">
    <source>
        <dbReference type="EMBL" id="KAG2485674.1"/>
    </source>
</evidence>
<feature type="compositionally biased region" description="Low complexity" evidence="6">
    <location>
        <begin position="227"/>
        <end position="239"/>
    </location>
</feature>